<dbReference type="GO" id="GO:0046933">
    <property type="term" value="F:proton-transporting ATP synthase activity, rotational mechanism"/>
    <property type="evidence" value="ECO:0007669"/>
    <property type="project" value="InterPro"/>
</dbReference>
<dbReference type="PANTHER" id="PTHR48082">
    <property type="entry name" value="ATP SYNTHASE SUBUNIT ALPHA, MITOCHONDRIAL"/>
    <property type="match status" value="1"/>
</dbReference>
<reference evidence="2" key="1">
    <citation type="submission" date="2014-03" db="EMBL/GenBank/DDBJ databases">
        <title>The Genome Sequence of Puccinia striiformis f. sp. tritici PST-78.</title>
        <authorList>
            <consortium name="The Broad Institute Genome Sequencing Platform"/>
            <person name="Cuomo C."/>
            <person name="Hulbert S."/>
            <person name="Chen X."/>
            <person name="Walker B."/>
            <person name="Young S.K."/>
            <person name="Zeng Q."/>
            <person name="Gargeya S."/>
            <person name="Fitzgerald M."/>
            <person name="Haas B."/>
            <person name="Abouelleil A."/>
            <person name="Alvarado L."/>
            <person name="Arachchi H.M."/>
            <person name="Berlin A.M."/>
            <person name="Chapman S.B."/>
            <person name="Goldberg J."/>
            <person name="Griggs A."/>
            <person name="Gujja S."/>
            <person name="Hansen M."/>
            <person name="Howarth C."/>
            <person name="Imamovic A."/>
            <person name="Larimer J."/>
            <person name="McCowan C."/>
            <person name="Montmayeur A."/>
            <person name="Murphy C."/>
            <person name="Neiman D."/>
            <person name="Pearson M."/>
            <person name="Priest M."/>
            <person name="Roberts A."/>
            <person name="Saif S."/>
            <person name="Shea T."/>
            <person name="Sisk P."/>
            <person name="Sykes S."/>
            <person name="Wortman J."/>
            <person name="Nusbaum C."/>
            <person name="Birren B."/>
        </authorList>
    </citation>
    <scope>NUCLEOTIDE SEQUENCE [LARGE SCALE GENOMIC DNA]</scope>
    <source>
        <strain evidence="2">race PST-78</strain>
    </source>
</reference>
<dbReference type="Proteomes" id="UP000054564">
    <property type="component" value="Unassembled WGS sequence"/>
</dbReference>
<gene>
    <name evidence="1" type="ORF">PSTG_07496</name>
</gene>
<evidence type="ECO:0000313" key="1">
    <source>
        <dbReference type="EMBL" id="KNE99188.1"/>
    </source>
</evidence>
<dbReference type="STRING" id="1165861.A0A0L0VIU7"/>
<comment type="caution">
    <text evidence="1">The sequence shown here is derived from an EMBL/GenBank/DDBJ whole genome shotgun (WGS) entry which is preliminary data.</text>
</comment>
<name>A0A0L0VIU7_9BASI</name>
<evidence type="ECO:0008006" key="3">
    <source>
        <dbReference type="Google" id="ProtNLM"/>
    </source>
</evidence>
<dbReference type="PANTHER" id="PTHR48082:SF2">
    <property type="entry name" value="ATP SYNTHASE SUBUNIT ALPHA, MITOCHONDRIAL"/>
    <property type="match status" value="1"/>
</dbReference>
<protein>
    <recommendedName>
        <fullName evidence="3">ATPase F1/V1/A1 complex alpha/beta subunit nucleotide-binding domain-containing protein</fullName>
    </recommendedName>
</protein>
<dbReference type="SUPFAM" id="SSF52540">
    <property type="entry name" value="P-loop containing nucleoside triphosphate hydrolases"/>
    <property type="match status" value="1"/>
</dbReference>
<dbReference type="GO" id="GO:0043531">
    <property type="term" value="F:ADP binding"/>
    <property type="evidence" value="ECO:0007669"/>
    <property type="project" value="TreeGrafter"/>
</dbReference>
<dbReference type="GO" id="GO:0045259">
    <property type="term" value="C:proton-transporting ATP synthase complex"/>
    <property type="evidence" value="ECO:0007669"/>
    <property type="project" value="InterPro"/>
</dbReference>
<dbReference type="EMBL" id="AJIL01000048">
    <property type="protein sequence ID" value="KNE99188.1"/>
    <property type="molecule type" value="Genomic_DNA"/>
</dbReference>
<evidence type="ECO:0000313" key="2">
    <source>
        <dbReference type="Proteomes" id="UP000054564"/>
    </source>
</evidence>
<proteinExistence type="predicted"/>
<dbReference type="Gene3D" id="3.40.50.300">
    <property type="entry name" value="P-loop containing nucleotide triphosphate hydrolases"/>
    <property type="match status" value="1"/>
</dbReference>
<dbReference type="AlphaFoldDB" id="A0A0L0VIU7"/>
<organism evidence="1 2">
    <name type="scientific">Puccinia striiformis f. sp. tritici PST-78</name>
    <dbReference type="NCBI Taxonomy" id="1165861"/>
    <lineage>
        <taxon>Eukaryota</taxon>
        <taxon>Fungi</taxon>
        <taxon>Dikarya</taxon>
        <taxon>Basidiomycota</taxon>
        <taxon>Pucciniomycotina</taxon>
        <taxon>Pucciniomycetes</taxon>
        <taxon>Pucciniales</taxon>
        <taxon>Pucciniaceae</taxon>
        <taxon>Puccinia</taxon>
    </lineage>
</organism>
<accession>A0A0L0VIU7</accession>
<dbReference type="InterPro" id="IPR005294">
    <property type="entry name" value="ATP_synth_F1_asu"/>
</dbReference>
<keyword evidence="2" id="KW-1185">Reference proteome</keyword>
<dbReference type="InterPro" id="IPR027417">
    <property type="entry name" value="P-loop_NTPase"/>
</dbReference>
<sequence>MKDPVLVVGKKSGLRLDVNNSTKSQKLARKIYFGSKADSNRTYLIASDVYPAFSDHESANQPFVIFDSNENEDISRTKEKNEIFRAYNERRALDNSLKDVGHAIDYPKALTSVSTVEILAAFISKETAGNEFNVIIMFTDVMVPIGHGQRELIIGDQQTGKTAVALDPILNQKRWNDQTD</sequence>
<dbReference type="GO" id="GO:0005524">
    <property type="term" value="F:ATP binding"/>
    <property type="evidence" value="ECO:0007669"/>
    <property type="project" value="TreeGrafter"/>
</dbReference>